<sequence>MSVLFKALVLAGMLIGGALNTIILKYQNKTCIAHCDPNDPAPPEFFTQPILQTIGMLLGEVASFALSVLYKQITRPRRTETKAADETTRLLASHGRQKIPLRGVYRLLLVLPAMCDTISTIMLFLILVYIPTSIMNILRGLSIIFAGILAAKFLGRRLTFAQCVSLTLVFAGIFLSTLPDILDNGRAATSTYDARNLTIGVALVLVSQLLSAVQYISEDIILERFAVASVQVAGHEGAFGISGILLSLLPFYLVSQPAGFFDIVEAMRQV</sequence>
<evidence type="ECO:0000313" key="1">
    <source>
        <dbReference type="EMBL" id="KAJ1938014.1"/>
    </source>
</evidence>
<protein>
    <submittedName>
        <fullName evidence="1">Uncharacterized protein</fullName>
    </submittedName>
</protein>
<proteinExistence type="predicted"/>
<reference evidence="1" key="1">
    <citation type="submission" date="2022-07" db="EMBL/GenBank/DDBJ databases">
        <title>Phylogenomic reconstructions and comparative analyses of Kickxellomycotina fungi.</title>
        <authorList>
            <person name="Reynolds N.K."/>
            <person name="Stajich J.E."/>
            <person name="Barry K."/>
            <person name="Grigoriev I.V."/>
            <person name="Crous P."/>
            <person name="Smith M.E."/>
        </authorList>
    </citation>
    <scope>NUCLEOTIDE SEQUENCE</scope>
    <source>
        <strain evidence="1">NRRL 5244</strain>
    </source>
</reference>
<accession>A0ACC1J514</accession>
<evidence type="ECO:0000313" key="2">
    <source>
        <dbReference type="Proteomes" id="UP001150603"/>
    </source>
</evidence>
<dbReference type="Proteomes" id="UP001150603">
    <property type="component" value="Unassembled WGS sequence"/>
</dbReference>
<comment type="caution">
    <text evidence="1">The sequence shown here is derived from an EMBL/GenBank/DDBJ whole genome shotgun (WGS) entry which is preliminary data.</text>
</comment>
<gene>
    <name evidence="1" type="ORF">FBU59_004577</name>
</gene>
<feature type="non-terminal residue" evidence="1">
    <location>
        <position position="270"/>
    </location>
</feature>
<organism evidence="1 2">
    <name type="scientific">Linderina macrospora</name>
    <dbReference type="NCBI Taxonomy" id="4868"/>
    <lineage>
        <taxon>Eukaryota</taxon>
        <taxon>Fungi</taxon>
        <taxon>Fungi incertae sedis</taxon>
        <taxon>Zoopagomycota</taxon>
        <taxon>Kickxellomycotina</taxon>
        <taxon>Kickxellomycetes</taxon>
        <taxon>Kickxellales</taxon>
        <taxon>Kickxellaceae</taxon>
        <taxon>Linderina</taxon>
    </lineage>
</organism>
<dbReference type="EMBL" id="JANBPW010003320">
    <property type="protein sequence ID" value="KAJ1938014.1"/>
    <property type="molecule type" value="Genomic_DNA"/>
</dbReference>
<name>A0ACC1J514_9FUNG</name>
<keyword evidence="2" id="KW-1185">Reference proteome</keyword>